<keyword evidence="3" id="KW-1185">Reference proteome</keyword>
<evidence type="ECO:0000313" key="2">
    <source>
        <dbReference type="EMBL" id="RBP06514.1"/>
    </source>
</evidence>
<dbReference type="InterPro" id="IPR010602">
    <property type="entry name" value="DUF1186"/>
</dbReference>
<dbReference type="InterPro" id="IPR004027">
    <property type="entry name" value="SEC_C_motif"/>
</dbReference>
<feature type="compositionally biased region" description="Acidic residues" evidence="1">
    <location>
        <begin position="245"/>
        <end position="256"/>
    </location>
</feature>
<name>A0A366EVZ4_9HYPH</name>
<protein>
    <submittedName>
        <fullName evidence="2">Uncharacterized protein DUF1186</fullName>
    </submittedName>
</protein>
<dbReference type="SUPFAM" id="SSF103642">
    <property type="entry name" value="Sec-C motif"/>
    <property type="match status" value="1"/>
</dbReference>
<accession>A0A366EVZ4</accession>
<dbReference type="Pfam" id="PF02810">
    <property type="entry name" value="SEC-C"/>
    <property type="match status" value="1"/>
</dbReference>
<dbReference type="Gene3D" id="3.10.450.50">
    <property type="match status" value="1"/>
</dbReference>
<evidence type="ECO:0000313" key="3">
    <source>
        <dbReference type="Proteomes" id="UP000253529"/>
    </source>
</evidence>
<feature type="region of interest" description="Disordered" evidence="1">
    <location>
        <begin position="245"/>
        <end position="290"/>
    </location>
</feature>
<reference evidence="2 3" key="1">
    <citation type="submission" date="2018-06" db="EMBL/GenBank/DDBJ databases">
        <title>Genomic Encyclopedia of Type Strains, Phase IV (KMG-IV): sequencing the most valuable type-strain genomes for metagenomic binning, comparative biology and taxonomic classification.</title>
        <authorList>
            <person name="Goeker M."/>
        </authorList>
    </citation>
    <scope>NUCLEOTIDE SEQUENCE [LARGE SCALE GENOMIC DNA]</scope>
    <source>
        <strain evidence="2 3">DSM 24875</strain>
    </source>
</reference>
<dbReference type="EMBL" id="QNRK01000030">
    <property type="protein sequence ID" value="RBP06514.1"/>
    <property type="molecule type" value="Genomic_DNA"/>
</dbReference>
<sequence length="300" mass="32009">MNVDEALRQFGASEAIPREAMVWALANWETASPRFIARLRAFASGRDRSQAADGQAFYLAHLCGQMRETRAYAPLCRLIADDPDLEIWLGDAIGETLPGILINVSDGDTEPLLAAIESAGDEAARGAALMALGYLARSQGVLDDVAMRDTLRRLRREAGPREPSIFWVSWAGTAAALGYDDLKMEVAILAKEGLIEVRDFGLVDFEEIATLARGDAAGLAGFDDIGVRPLDDAIATLEAWAFGDDGSDDDANDDEAGSVGRGAEAGPSDAPYLNPLRDVGRNDPCPCGSGKKYKKCCLAA</sequence>
<proteinExistence type="predicted"/>
<organism evidence="2 3">
    <name type="scientific">Roseiarcus fermentans</name>
    <dbReference type="NCBI Taxonomy" id="1473586"/>
    <lineage>
        <taxon>Bacteria</taxon>
        <taxon>Pseudomonadati</taxon>
        <taxon>Pseudomonadota</taxon>
        <taxon>Alphaproteobacteria</taxon>
        <taxon>Hyphomicrobiales</taxon>
        <taxon>Roseiarcaceae</taxon>
        <taxon>Roseiarcus</taxon>
    </lineage>
</organism>
<dbReference type="RefSeq" id="WP_113891586.1">
    <property type="nucleotide sequence ID" value="NZ_QNRK01000030.1"/>
</dbReference>
<dbReference type="Pfam" id="PF06685">
    <property type="entry name" value="DUF1186"/>
    <property type="match status" value="1"/>
</dbReference>
<gene>
    <name evidence="2" type="ORF">DFR50_13071</name>
</gene>
<comment type="caution">
    <text evidence="2">The sequence shown here is derived from an EMBL/GenBank/DDBJ whole genome shotgun (WGS) entry which is preliminary data.</text>
</comment>
<dbReference type="AlphaFoldDB" id="A0A366EVZ4"/>
<evidence type="ECO:0000256" key="1">
    <source>
        <dbReference type="SAM" id="MobiDB-lite"/>
    </source>
</evidence>
<dbReference type="Proteomes" id="UP000253529">
    <property type="component" value="Unassembled WGS sequence"/>
</dbReference>
<dbReference type="OrthoDB" id="1551443at2"/>